<dbReference type="Proteomes" id="UP000314294">
    <property type="component" value="Unassembled WGS sequence"/>
</dbReference>
<evidence type="ECO:0000313" key="3">
    <source>
        <dbReference type="Proteomes" id="UP000314294"/>
    </source>
</evidence>
<dbReference type="AlphaFoldDB" id="A0A4Z2IC79"/>
<name>A0A4Z2IC79_9TELE</name>
<sequence>MAPGAALHDPTVEPSGPGRRSAGPWRPAPLCACAAEDFLRVCDRRTSAQQQKNNREGSVCPPQPDWKLWCTEQLTRGTKH</sequence>
<protein>
    <submittedName>
        <fullName evidence="2">Uncharacterized protein</fullName>
    </submittedName>
</protein>
<dbReference type="EMBL" id="SRLO01000108">
    <property type="protein sequence ID" value="TNN75022.1"/>
    <property type="molecule type" value="Genomic_DNA"/>
</dbReference>
<evidence type="ECO:0000256" key="1">
    <source>
        <dbReference type="SAM" id="MobiDB-lite"/>
    </source>
</evidence>
<feature type="region of interest" description="Disordered" evidence="1">
    <location>
        <begin position="1"/>
        <end position="26"/>
    </location>
</feature>
<keyword evidence="3" id="KW-1185">Reference proteome</keyword>
<comment type="caution">
    <text evidence="2">The sequence shown here is derived from an EMBL/GenBank/DDBJ whole genome shotgun (WGS) entry which is preliminary data.</text>
</comment>
<gene>
    <name evidence="2" type="ORF">EYF80_014768</name>
</gene>
<accession>A0A4Z2IC79</accession>
<reference evidence="2 3" key="1">
    <citation type="submission" date="2019-03" db="EMBL/GenBank/DDBJ databases">
        <title>First draft genome of Liparis tanakae, snailfish: a comprehensive survey of snailfish specific genes.</title>
        <authorList>
            <person name="Kim W."/>
            <person name="Song I."/>
            <person name="Jeong J.-H."/>
            <person name="Kim D."/>
            <person name="Kim S."/>
            <person name="Ryu S."/>
            <person name="Song J.Y."/>
            <person name="Lee S.K."/>
        </authorList>
    </citation>
    <scope>NUCLEOTIDE SEQUENCE [LARGE SCALE GENOMIC DNA]</scope>
    <source>
        <tissue evidence="2">Muscle</tissue>
    </source>
</reference>
<organism evidence="2 3">
    <name type="scientific">Liparis tanakae</name>
    <name type="common">Tanaka's snailfish</name>
    <dbReference type="NCBI Taxonomy" id="230148"/>
    <lineage>
        <taxon>Eukaryota</taxon>
        <taxon>Metazoa</taxon>
        <taxon>Chordata</taxon>
        <taxon>Craniata</taxon>
        <taxon>Vertebrata</taxon>
        <taxon>Euteleostomi</taxon>
        <taxon>Actinopterygii</taxon>
        <taxon>Neopterygii</taxon>
        <taxon>Teleostei</taxon>
        <taxon>Neoteleostei</taxon>
        <taxon>Acanthomorphata</taxon>
        <taxon>Eupercaria</taxon>
        <taxon>Perciformes</taxon>
        <taxon>Cottioidei</taxon>
        <taxon>Cottales</taxon>
        <taxon>Liparidae</taxon>
        <taxon>Liparis</taxon>
    </lineage>
</organism>
<proteinExistence type="predicted"/>
<feature type="region of interest" description="Disordered" evidence="1">
    <location>
        <begin position="46"/>
        <end position="65"/>
    </location>
</feature>
<evidence type="ECO:0000313" key="2">
    <source>
        <dbReference type="EMBL" id="TNN75022.1"/>
    </source>
</evidence>